<dbReference type="RefSeq" id="WP_078482582.1">
    <property type="nucleotide sequence ID" value="NZ_MPRL01000007.1"/>
</dbReference>
<protein>
    <recommendedName>
        <fullName evidence="3">CR-type domain-containing protein</fullName>
    </recommendedName>
</protein>
<reference evidence="1 2" key="1">
    <citation type="submission" date="2016-11" db="EMBL/GenBank/DDBJ databases">
        <title>Mixed transmission modes and dynamic genome evolution in an obligate animal-bacterial symbiosis.</title>
        <authorList>
            <person name="Russell S.L."/>
            <person name="Corbett-Detig R.B."/>
            <person name="Cavanaugh C.M."/>
        </authorList>
    </citation>
    <scope>NUCLEOTIDE SEQUENCE [LARGE SCALE GENOMIC DNA]</scope>
    <source>
        <strain evidence="1">Sveles-Q1</strain>
    </source>
</reference>
<evidence type="ECO:0000313" key="2">
    <source>
        <dbReference type="Proteomes" id="UP000191110"/>
    </source>
</evidence>
<dbReference type="Gene3D" id="2.10.230.10">
    <property type="entry name" value="Heat shock protein DnaJ, cysteine-rich domain"/>
    <property type="match status" value="1"/>
</dbReference>
<dbReference type="InterPro" id="IPR036410">
    <property type="entry name" value="HSP_DnaJ_Cys-rich_dom_sf"/>
</dbReference>
<keyword evidence="2" id="KW-1185">Reference proteome</keyword>
<gene>
    <name evidence="1" type="ORF">BOW53_02865</name>
</gene>
<evidence type="ECO:0008006" key="3">
    <source>
        <dbReference type="Google" id="ProtNLM"/>
    </source>
</evidence>
<dbReference type="Proteomes" id="UP000191110">
    <property type="component" value="Unassembled WGS sequence"/>
</dbReference>
<dbReference type="Gene3D" id="2.60.260.20">
    <property type="entry name" value="Urease metallochaperone UreE, N-terminal domain"/>
    <property type="match status" value="1"/>
</dbReference>
<name>A0A1T2L968_9GAMM</name>
<organism evidence="1 2">
    <name type="scientific">Solemya pervernicosa gill symbiont</name>
    <dbReference type="NCBI Taxonomy" id="642797"/>
    <lineage>
        <taxon>Bacteria</taxon>
        <taxon>Pseudomonadati</taxon>
        <taxon>Pseudomonadota</taxon>
        <taxon>Gammaproteobacteria</taxon>
        <taxon>sulfur-oxidizing symbionts</taxon>
    </lineage>
</organism>
<proteinExistence type="predicted"/>
<dbReference type="AlphaFoldDB" id="A0A1T2L968"/>
<dbReference type="SUPFAM" id="SSF57938">
    <property type="entry name" value="DnaJ/Hsp40 cysteine-rich domain"/>
    <property type="match status" value="1"/>
</dbReference>
<dbReference type="OrthoDB" id="1551224at2"/>
<sequence>MEIDIKQFCTPTGYYGRCDEPFTYSGRTYATNGHIIVSVPLMKSVTTEIPMKPESLDRVIEPINNASKFEKIPAWEQPPKRTCASCNGTGSVARCPECEGSGEIEFSNSHNSYSDECKTCDGFGAVHGDEIECASCDGKGTIQKSYPINMGNGIHINSDYLLQIESLPGAEIDLSHGPESIVPFRSDGVIGGVMPMRA</sequence>
<evidence type="ECO:0000313" key="1">
    <source>
        <dbReference type="EMBL" id="OOZ41637.1"/>
    </source>
</evidence>
<accession>A0A1T2L968</accession>
<comment type="caution">
    <text evidence="1">The sequence shown here is derived from an EMBL/GenBank/DDBJ whole genome shotgun (WGS) entry which is preliminary data.</text>
</comment>
<dbReference type="EMBL" id="MPRL01000007">
    <property type="protein sequence ID" value="OOZ41637.1"/>
    <property type="molecule type" value="Genomic_DNA"/>
</dbReference>